<dbReference type="PANTHER" id="PTHR33619:SF3">
    <property type="entry name" value="POLYSACCHARIDE EXPORT PROTEIN GFCE-RELATED"/>
    <property type="match status" value="1"/>
</dbReference>
<dbReference type="Pfam" id="PF02563">
    <property type="entry name" value="Poly_export"/>
    <property type="match status" value="2"/>
</dbReference>
<feature type="domain" description="Polysaccharide export protein N-terminal" evidence="2">
    <location>
        <begin position="51"/>
        <end position="150"/>
    </location>
</feature>
<dbReference type="KEGG" id="ftj:FTUN_5654"/>
<protein>
    <recommendedName>
        <fullName evidence="2">Polysaccharide export protein N-terminal domain-containing protein</fullName>
    </recommendedName>
</protein>
<name>A0A6M5YX95_9BACT</name>
<dbReference type="GO" id="GO:0015159">
    <property type="term" value="F:polysaccharide transmembrane transporter activity"/>
    <property type="evidence" value="ECO:0007669"/>
    <property type="project" value="InterPro"/>
</dbReference>
<evidence type="ECO:0000256" key="1">
    <source>
        <dbReference type="ARBA" id="ARBA00022729"/>
    </source>
</evidence>
<reference evidence="4" key="1">
    <citation type="submission" date="2020-05" db="EMBL/GenBank/DDBJ databases">
        <title>Frigoriglobus tundricola gen. nov., sp. nov., a psychrotolerant cellulolytic planctomycete of the family Gemmataceae with two divergent copies of 16S rRNA gene.</title>
        <authorList>
            <person name="Kulichevskaya I.S."/>
            <person name="Ivanova A.A."/>
            <person name="Naumoff D.G."/>
            <person name="Beletsky A.V."/>
            <person name="Rijpstra W.I.C."/>
            <person name="Sinninghe Damste J.S."/>
            <person name="Mardanov A.V."/>
            <person name="Ravin N.V."/>
            <person name="Dedysh S.N."/>
        </authorList>
    </citation>
    <scope>NUCLEOTIDE SEQUENCE [LARGE SCALE GENOMIC DNA]</scope>
    <source>
        <strain evidence="4">PL17</strain>
    </source>
</reference>
<dbReference type="Proteomes" id="UP000503447">
    <property type="component" value="Chromosome"/>
</dbReference>
<keyword evidence="4" id="KW-1185">Reference proteome</keyword>
<evidence type="ECO:0000259" key="2">
    <source>
        <dbReference type="Pfam" id="PF02563"/>
    </source>
</evidence>
<feature type="domain" description="Polysaccharide export protein N-terminal" evidence="2">
    <location>
        <begin position="163"/>
        <end position="210"/>
    </location>
</feature>
<keyword evidence="1" id="KW-0732">Signal</keyword>
<dbReference type="PROSITE" id="PS51257">
    <property type="entry name" value="PROKAR_LIPOPROTEIN"/>
    <property type="match status" value="1"/>
</dbReference>
<organism evidence="3 4">
    <name type="scientific">Frigoriglobus tundricola</name>
    <dbReference type="NCBI Taxonomy" id="2774151"/>
    <lineage>
        <taxon>Bacteria</taxon>
        <taxon>Pseudomonadati</taxon>
        <taxon>Planctomycetota</taxon>
        <taxon>Planctomycetia</taxon>
        <taxon>Gemmatales</taxon>
        <taxon>Gemmataceae</taxon>
        <taxon>Frigoriglobus</taxon>
    </lineage>
</organism>
<dbReference type="EMBL" id="CP053452">
    <property type="protein sequence ID" value="QJW98074.1"/>
    <property type="molecule type" value="Genomic_DNA"/>
</dbReference>
<dbReference type="InterPro" id="IPR003715">
    <property type="entry name" value="Poly_export_N"/>
</dbReference>
<dbReference type="AlphaFoldDB" id="A0A6M5YX95"/>
<dbReference type="Gene3D" id="3.30.1950.10">
    <property type="entry name" value="wza like domain"/>
    <property type="match status" value="2"/>
</dbReference>
<dbReference type="RefSeq" id="WP_171473326.1">
    <property type="nucleotide sequence ID" value="NZ_CP053452.2"/>
</dbReference>
<evidence type="ECO:0000313" key="3">
    <source>
        <dbReference type="EMBL" id="QJW98074.1"/>
    </source>
</evidence>
<evidence type="ECO:0000313" key="4">
    <source>
        <dbReference type="Proteomes" id="UP000503447"/>
    </source>
</evidence>
<proteinExistence type="predicted"/>
<dbReference type="Gene3D" id="3.10.560.10">
    <property type="entry name" value="Outer membrane lipoprotein wza domain like"/>
    <property type="match status" value="1"/>
</dbReference>
<sequence length="354" mass="37585">MDAIRKHIGPKHKLLFAVLLACGCHGFPRPAPPGLAPVTDVPRELVKVSLPDYRVEPPDVLLIEAVRAIPKPPYRAEPLDVLFVQLAVPIPNEPLSGPLSVEPDGMINLGTAYGGSLKVAGLTIPEIKAALERHLTETVKLKAPQVSVALAQGRAAQRISGPHLVRQDGTISLGTYGSVRVAGMTLAEVRLVIESHLSNYLQSPEISVDVGAYNSKLYYVIQDGGGVGQTVTRLPITGNDTVLDALAQLGGLTGVASKDRIWVSRPAPSGAAHQILPVNWRAITEDGDTATNYQLMPGDRIFVASYPLVRLDTAMARAIAPIERAFGIILLGNSTVRALAQPLNGTTTTTTTVP</sequence>
<gene>
    <name evidence="3" type="ORF">FTUN_5654</name>
</gene>
<dbReference type="PANTHER" id="PTHR33619">
    <property type="entry name" value="POLYSACCHARIDE EXPORT PROTEIN GFCE-RELATED"/>
    <property type="match status" value="1"/>
</dbReference>
<dbReference type="InterPro" id="IPR049712">
    <property type="entry name" value="Poly_export"/>
</dbReference>
<accession>A0A6M5YX95</accession>